<organism evidence="1 2">
    <name type="scientific">Candidatus Lambdaproteobacteria bacterium RIFOXYD2_FULL_56_26</name>
    <dbReference type="NCBI Taxonomy" id="1817773"/>
    <lineage>
        <taxon>Bacteria</taxon>
        <taxon>Pseudomonadati</taxon>
        <taxon>Pseudomonadota</taxon>
        <taxon>Candidatus Lambdaproteobacteria</taxon>
    </lineage>
</organism>
<evidence type="ECO:0008006" key="3">
    <source>
        <dbReference type="Google" id="ProtNLM"/>
    </source>
</evidence>
<dbReference type="Proteomes" id="UP000177583">
    <property type="component" value="Unassembled WGS sequence"/>
</dbReference>
<reference evidence="1 2" key="1">
    <citation type="journal article" date="2016" name="Nat. Commun.">
        <title>Thousands of microbial genomes shed light on interconnected biogeochemical processes in an aquifer system.</title>
        <authorList>
            <person name="Anantharaman K."/>
            <person name="Brown C.T."/>
            <person name="Hug L.A."/>
            <person name="Sharon I."/>
            <person name="Castelle C.J."/>
            <person name="Probst A.J."/>
            <person name="Thomas B.C."/>
            <person name="Singh A."/>
            <person name="Wilkins M.J."/>
            <person name="Karaoz U."/>
            <person name="Brodie E.L."/>
            <person name="Williams K.H."/>
            <person name="Hubbard S.S."/>
            <person name="Banfield J.F."/>
        </authorList>
    </citation>
    <scope>NUCLEOTIDE SEQUENCE [LARGE SCALE GENOMIC DNA]</scope>
</reference>
<protein>
    <recommendedName>
        <fullName evidence="3">Aminoglycoside phosphotransferase domain-containing protein</fullName>
    </recommendedName>
</protein>
<dbReference type="EMBL" id="MFNF01000048">
    <property type="protein sequence ID" value="OGH00258.1"/>
    <property type="molecule type" value="Genomic_DNA"/>
</dbReference>
<evidence type="ECO:0000313" key="1">
    <source>
        <dbReference type="EMBL" id="OGH00258.1"/>
    </source>
</evidence>
<sequence>MTGKKLGKPVFFKALSEPAAYGDAQATVKFHESEGFWIFKTGPFVYKVIKPEASVTSKVLVEAHASELAANSNRMTPSLEATVLGLVEELGSWVLRSGLAPGAAPYYVIKERQLADRGFLDQMLEKGKLKEKHLAEVAAALWRFHETAGLPGNKDLPGAEILLERLKDRFYQAKKFLGKTITKTMIDLSTRPLEKYLEDHKKLLGQRTRKGFVGHYHGALELRKIHWTTEGVAFLGRSGDPMKERYGDRTSDLADLIVDLENLGQEGLGKAFLDAYLGLSKDQEALTLLPLYKALKVLKQGLKHSIAMDHAADPELERAKAKHYFERTVSIVSGL</sequence>
<proteinExistence type="predicted"/>
<dbReference type="SUPFAM" id="SSF56112">
    <property type="entry name" value="Protein kinase-like (PK-like)"/>
    <property type="match status" value="1"/>
</dbReference>
<dbReference type="InterPro" id="IPR011009">
    <property type="entry name" value="Kinase-like_dom_sf"/>
</dbReference>
<dbReference type="AlphaFoldDB" id="A0A1F6GQF4"/>
<name>A0A1F6GQF4_9PROT</name>
<evidence type="ECO:0000313" key="2">
    <source>
        <dbReference type="Proteomes" id="UP000177583"/>
    </source>
</evidence>
<gene>
    <name evidence="1" type="ORF">A2557_05880</name>
</gene>
<comment type="caution">
    <text evidence="1">The sequence shown here is derived from an EMBL/GenBank/DDBJ whole genome shotgun (WGS) entry which is preliminary data.</text>
</comment>
<accession>A0A1F6GQF4</accession>